<accession>A0A9N9ZG81</accession>
<dbReference type="AlphaFoldDB" id="A0A9N9ZG81"/>
<evidence type="ECO:0000313" key="1">
    <source>
        <dbReference type="EMBL" id="CAH0054808.1"/>
    </source>
</evidence>
<dbReference type="EMBL" id="CABFOC020000052">
    <property type="protein sequence ID" value="CAH0054808.1"/>
    <property type="molecule type" value="Genomic_DNA"/>
</dbReference>
<comment type="caution">
    <text evidence="1">The sequence shown here is derived from an EMBL/GenBank/DDBJ whole genome shotgun (WGS) entry which is preliminary data.</text>
</comment>
<keyword evidence="2" id="KW-1185">Reference proteome</keyword>
<gene>
    <name evidence="1" type="ORF">CSOL1703_00016366</name>
</gene>
<organism evidence="1 2">
    <name type="scientific">Clonostachys solani</name>
    <dbReference type="NCBI Taxonomy" id="160281"/>
    <lineage>
        <taxon>Eukaryota</taxon>
        <taxon>Fungi</taxon>
        <taxon>Dikarya</taxon>
        <taxon>Ascomycota</taxon>
        <taxon>Pezizomycotina</taxon>
        <taxon>Sordariomycetes</taxon>
        <taxon>Hypocreomycetidae</taxon>
        <taxon>Hypocreales</taxon>
        <taxon>Bionectriaceae</taxon>
        <taxon>Clonostachys</taxon>
    </lineage>
</organism>
<dbReference type="OrthoDB" id="10353273at2759"/>
<proteinExistence type="predicted"/>
<name>A0A9N9ZG81_9HYPO</name>
<reference evidence="2" key="1">
    <citation type="submission" date="2019-06" db="EMBL/GenBank/DDBJ databases">
        <authorList>
            <person name="Broberg M."/>
        </authorList>
    </citation>
    <scope>NUCLEOTIDE SEQUENCE [LARGE SCALE GENOMIC DNA]</scope>
</reference>
<protein>
    <submittedName>
        <fullName evidence="1">Uncharacterized protein</fullName>
    </submittedName>
</protein>
<dbReference type="Proteomes" id="UP000775872">
    <property type="component" value="Unassembled WGS sequence"/>
</dbReference>
<reference evidence="1 2" key="2">
    <citation type="submission" date="2021-10" db="EMBL/GenBank/DDBJ databases">
        <authorList>
            <person name="Piombo E."/>
        </authorList>
    </citation>
    <scope>NUCLEOTIDE SEQUENCE [LARGE SCALE GENOMIC DNA]</scope>
</reference>
<evidence type="ECO:0000313" key="2">
    <source>
        <dbReference type="Proteomes" id="UP000775872"/>
    </source>
</evidence>
<sequence>MSNMNCTTEAPRILSGGGGITITFLRDGKARRTKRRTRLDRAVARASNVLEGWFDVAIQDPAASLTLQWTITNLSGSLSRCQWQPLACLGQWRETVEVYIANNKRLKELSKLNDIAFVTSHFLPVFGSLPAAAVSVPGGRYVALLIMI</sequence>